<feature type="domain" description="Fibrobacter succinogenes major paralogous" evidence="1">
    <location>
        <begin position="47"/>
        <end position="218"/>
    </location>
</feature>
<organism evidence="2 3">
    <name type="scientific">Mucilaginibacter ximonensis</name>
    <dbReference type="NCBI Taxonomy" id="538021"/>
    <lineage>
        <taxon>Bacteria</taxon>
        <taxon>Pseudomonadati</taxon>
        <taxon>Bacteroidota</taxon>
        <taxon>Sphingobacteriia</taxon>
        <taxon>Sphingobacteriales</taxon>
        <taxon>Sphingobacteriaceae</taxon>
        <taxon>Mucilaginibacter</taxon>
    </lineage>
</organism>
<protein>
    <submittedName>
        <fullName evidence="2">FISUMP domain-containing protein</fullName>
    </submittedName>
</protein>
<dbReference type="NCBIfam" id="TIGR02145">
    <property type="entry name" value="Fib_succ_major"/>
    <property type="match status" value="1"/>
</dbReference>
<keyword evidence="3" id="KW-1185">Reference proteome</keyword>
<evidence type="ECO:0000259" key="1">
    <source>
        <dbReference type="Pfam" id="PF09603"/>
    </source>
</evidence>
<reference evidence="3" key="1">
    <citation type="journal article" date="2019" name="Int. J. Syst. Evol. Microbiol.">
        <title>The Global Catalogue of Microorganisms (GCM) 10K type strain sequencing project: providing services to taxonomists for standard genome sequencing and annotation.</title>
        <authorList>
            <consortium name="The Broad Institute Genomics Platform"/>
            <consortium name="The Broad Institute Genome Sequencing Center for Infectious Disease"/>
            <person name="Wu L."/>
            <person name="Ma J."/>
        </authorList>
    </citation>
    <scope>NUCLEOTIDE SEQUENCE [LARGE SCALE GENOMIC DNA]</scope>
    <source>
        <strain evidence="3">KCTC 22437</strain>
    </source>
</reference>
<proteinExistence type="predicted"/>
<evidence type="ECO:0000313" key="3">
    <source>
        <dbReference type="Proteomes" id="UP001597557"/>
    </source>
</evidence>
<evidence type="ECO:0000313" key="2">
    <source>
        <dbReference type="EMBL" id="MFD2872732.1"/>
    </source>
</evidence>
<dbReference type="Pfam" id="PF09603">
    <property type="entry name" value="Fib_succ_major"/>
    <property type="match status" value="1"/>
</dbReference>
<sequence length="220" mass="24326">MSCSKKDSTPKSSDDNSHQIIDGVTINGAAYSTVVIGNKRWTSENYNGPGGVFPNNATSTDFRYGKLYTLAEARAVPLPTGWRLPADTDAMKLVAFGGGTGDPPIATRSIALKFRSATGWYYGVNTNELGFNAFPAGYYTPNRFYSSTGFLDYGRGAHFWCNNTIPNTPETTRTNKMIDLAIEDMVQTPYVTYEYYIDVDTSLTTLMKGLKYSIRFVKDN</sequence>
<name>A0ABW5YD46_9SPHI</name>
<dbReference type="InterPro" id="IPR011871">
    <property type="entry name" value="Fib_succ_major"/>
</dbReference>
<accession>A0ABW5YD46</accession>
<comment type="caution">
    <text evidence="2">The sequence shown here is derived from an EMBL/GenBank/DDBJ whole genome shotgun (WGS) entry which is preliminary data.</text>
</comment>
<gene>
    <name evidence="2" type="ORF">ACFS5N_09650</name>
</gene>
<dbReference type="EMBL" id="JBHUPD010000002">
    <property type="protein sequence ID" value="MFD2872732.1"/>
    <property type="molecule type" value="Genomic_DNA"/>
</dbReference>
<dbReference type="Proteomes" id="UP001597557">
    <property type="component" value="Unassembled WGS sequence"/>
</dbReference>